<dbReference type="Pfam" id="PF07217">
    <property type="entry name" value="Het-C"/>
    <property type="match status" value="1"/>
</dbReference>
<gene>
    <name evidence="1" type="ORF">FH972_021304</name>
</gene>
<keyword evidence="2" id="KW-1185">Reference proteome</keyword>
<dbReference type="OrthoDB" id="2506204at2759"/>
<dbReference type="PANTHER" id="PTHR14905:SF7">
    <property type="entry name" value="VON WILLEBRAND FACTOR A DOMAIN-CONTAINING PROTEIN 7"/>
    <property type="match status" value="1"/>
</dbReference>
<dbReference type="InterPro" id="IPR010816">
    <property type="entry name" value="Het-C"/>
</dbReference>
<dbReference type="PANTHER" id="PTHR14905">
    <property type="entry name" value="NG37"/>
    <property type="match status" value="1"/>
</dbReference>
<dbReference type="EMBL" id="VIBQ01000009">
    <property type="protein sequence ID" value="KAB8336999.1"/>
    <property type="molecule type" value="Genomic_DNA"/>
</dbReference>
<dbReference type="InterPro" id="IPR052577">
    <property type="entry name" value="VWA7"/>
</dbReference>
<dbReference type="Proteomes" id="UP000327013">
    <property type="component" value="Unassembled WGS sequence"/>
</dbReference>
<organism evidence="1 2">
    <name type="scientific">Carpinus fangiana</name>
    <dbReference type="NCBI Taxonomy" id="176857"/>
    <lineage>
        <taxon>Eukaryota</taxon>
        <taxon>Viridiplantae</taxon>
        <taxon>Streptophyta</taxon>
        <taxon>Embryophyta</taxon>
        <taxon>Tracheophyta</taxon>
        <taxon>Spermatophyta</taxon>
        <taxon>Magnoliopsida</taxon>
        <taxon>eudicotyledons</taxon>
        <taxon>Gunneridae</taxon>
        <taxon>Pentapetalae</taxon>
        <taxon>rosids</taxon>
        <taxon>fabids</taxon>
        <taxon>Fagales</taxon>
        <taxon>Betulaceae</taxon>
        <taxon>Carpinus</taxon>
    </lineage>
</organism>
<proteinExistence type="predicted"/>
<sequence>MKNYIAKSGMGWDTSADYIRTQLELAISKGRDGRKYDDQVAMADAFRHLGGALHTLEDFSAHSNFIELCLTKFGVDGIYAFVGDACRIDTPRPGIQVPPLVTGTFGMLDALQSIVGEVDDRAIMVTKGELGALEDMMDVGGMAFDGIYSILKGSMSLLSSMSTNGETLLSDLNKVNDTVKEAQKDPSKYKLSGQNNGPSPIWEAIEPAFRLHDSVAKWILDRKDWFANEALSRAAAQVGKYIDAFVYKTLSIIIEPLIKQMRNAVKEGRVTLLEEEKKTSEMSNDENKKSEHVLVKGSNDSNPSHSVSYAFHHKCGFLTLLSSLQKTILAMFSIHLPCWDNPSKDAERTIQDILSILHHPYFTDGEQFIQTAMSECVKSWWESHDEKEQAQLQQKLSKEGVEKDLNNDHHLTEAYFTGKRRGFADFEDSWPQVVVKPSKELGAAQLVSEVANQMSSIASTIQSEAVKAVTNVGAAAGLISSGKPVNDETETGEKSIKDEAALEKTIGRKPSPEILALFHGWQQNKVSNDDFMAVLARQTEIATQDAEENSQAQ</sequence>
<accession>A0A5N6KPI5</accession>
<evidence type="ECO:0000313" key="2">
    <source>
        <dbReference type="Proteomes" id="UP000327013"/>
    </source>
</evidence>
<dbReference type="AlphaFoldDB" id="A0A5N6KPI5"/>
<name>A0A5N6KPI5_9ROSI</name>
<reference evidence="1 2" key="1">
    <citation type="submission" date="2019-06" db="EMBL/GenBank/DDBJ databases">
        <title>A chromosomal-level reference genome of Carpinus fangiana (Coryloideae, Betulaceae).</title>
        <authorList>
            <person name="Yang X."/>
            <person name="Wang Z."/>
            <person name="Zhang L."/>
            <person name="Hao G."/>
            <person name="Liu J."/>
            <person name="Yang Y."/>
        </authorList>
    </citation>
    <scope>NUCLEOTIDE SEQUENCE [LARGE SCALE GENOMIC DNA]</scope>
    <source>
        <strain evidence="1">Cfa_2016G</strain>
        <tissue evidence="1">Leaf</tissue>
    </source>
</reference>
<evidence type="ECO:0000313" key="1">
    <source>
        <dbReference type="EMBL" id="KAB8336999.1"/>
    </source>
</evidence>
<comment type="caution">
    <text evidence="1">The sequence shown here is derived from an EMBL/GenBank/DDBJ whole genome shotgun (WGS) entry which is preliminary data.</text>
</comment>
<protein>
    <submittedName>
        <fullName evidence="1">Uncharacterized protein</fullName>
    </submittedName>
</protein>